<protein>
    <submittedName>
        <fullName evidence="3">Uncharacterized protein</fullName>
    </submittedName>
</protein>
<proteinExistence type="predicted"/>
<reference evidence="3 4" key="1">
    <citation type="submission" date="2016-11" db="EMBL/GenBank/DDBJ databases">
        <authorList>
            <person name="Jaros S."/>
            <person name="Januszkiewicz K."/>
            <person name="Wedrychowicz H."/>
        </authorList>
    </citation>
    <scope>NUCLEOTIDE SEQUENCE [LARGE SCALE GENOMIC DNA]</scope>
    <source>
        <strain evidence="3 4">CGMCC 4.2025</strain>
    </source>
</reference>
<keyword evidence="4" id="KW-1185">Reference proteome</keyword>
<dbReference type="Proteomes" id="UP000184111">
    <property type="component" value="Unassembled WGS sequence"/>
</dbReference>
<dbReference type="EMBL" id="FRBI01000003">
    <property type="protein sequence ID" value="SHL20654.1"/>
    <property type="molecule type" value="Genomic_DNA"/>
</dbReference>
<dbReference type="AlphaFoldDB" id="A0A1M6YQQ7"/>
<evidence type="ECO:0000313" key="4">
    <source>
        <dbReference type="Proteomes" id="UP000184111"/>
    </source>
</evidence>
<feature type="chain" id="PRO_5012025600" evidence="2">
    <location>
        <begin position="25"/>
        <end position="93"/>
    </location>
</feature>
<feature type="signal peptide" evidence="2">
    <location>
        <begin position="1"/>
        <end position="24"/>
    </location>
</feature>
<gene>
    <name evidence="3" type="ORF">SAMN05216499_10387</name>
</gene>
<dbReference type="STRING" id="310782.SAMN05216499_10387"/>
<evidence type="ECO:0000313" key="3">
    <source>
        <dbReference type="EMBL" id="SHL20654.1"/>
    </source>
</evidence>
<name>A0A1M6YQQ7_9ACTN</name>
<sequence>MNKVPQTMAISAMVCLTWAATAQAASAMTVDSAPPTAATLPHMPEASQMPWSGIPVAKSPTGAATWGSSTGDLADMSPGAVSPARCIIMGAPA</sequence>
<feature type="region of interest" description="Disordered" evidence="1">
    <location>
        <begin position="31"/>
        <end position="75"/>
    </location>
</feature>
<keyword evidence="2" id="KW-0732">Signal</keyword>
<evidence type="ECO:0000256" key="1">
    <source>
        <dbReference type="SAM" id="MobiDB-lite"/>
    </source>
</evidence>
<evidence type="ECO:0000256" key="2">
    <source>
        <dbReference type="SAM" id="SignalP"/>
    </source>
</evidence>
<organism evidence="3 4">
    <name type="scientific">Actinacidiphila paucisporea</name>
    <dbReference type="NCBI Taxonomy" id="310782"/>
    <lineage>
        <taxon>Bacteria</taxon>
        <taxon>Bacillati</taxon>
        <taxon>Actinomycetota</taxon>
        <taxon>Actinomycetes</taxon>
        <taxon>Kitasatosporales</taxon>
        <taxon>Streptomycetaceae</taxon>
        <taxon>Actinacidiphila</taxon>
    </lineage>
</organism>
<accession>A0A1M6YQQ7</accession>